<gene>
    <name evidence="1" type="ORF">GGR12_001037</name>
</gene>
<organism evidence="1 2">
    <name type="scientific">Brevundimonas lenta</name>
    <dbReference type="NCBI Taxonomy" id="424796"/>
    <lineage>
        <taxon>Bacteria</taxon>
        <taxon>Pseudomonadati</taxon>
        <taxon>Pseudomonadota</taxon>
        <taxon>Alphaproteobacteria</taxon>
        <taxon>Caulobacterales</taxon>
        <taxon>Caulobacteraceae</taxon>
        <taxon>Brevundimonas</taxon>
    </lineage>
</organism>
<evidence type="ECO:0000313" key="2">
    <source>
        <dbReference type="Proteomes" id="UP000529946"/>
    </source>
</evidence>
<dbReference type="Gene3D" id="3.90.1150.30">
    <property type="match status" value="1"/>
</dbReference>
<dbReference type="AlphaFoldDB" id="A0A7W6JDJ9"/>
<dbReference type="InterPro" id="IPR038056">
    <property type="entry name" value="YjbR-like_sf"/>
</dbReference>
<name>A0A7W6JDJ9_9CAUL</name>
<dbReference type="Proteomes" id="UP000529946">
    <property type="component" value="Unassembled WGS sequence"/>
</dbReference>
<accession>A0A7W6JDJ9</accession>
<comment type="caution">
    <text evidence="1">The sequence shown here is derived from an EMBL/GenBank/DDBJ whole genome shotgun (WGS) entry which is preliminary data.</text>
</comment>
<reference evidence="1 2" key="1">
    <citation type="submission" date="2020-08" db="EMBL/GenBank/DDBJ databases">
        <title>Genomic Encyclopedia of Type Strains, Phase IV (KMG-IV): sequencing the most valuable type-strain genomes for metagenomic binning, comparative biology and taxonomic classification.</title>
        <authorList>
            <person name="Goeker M."/>
        </authorList>
    </citation>
    <scope>NUCLEOTIDE SEQUENCE [LARGE SCALE GENOMIC DNA]</scope>
    <source>
        <strain evidence="1 2">DSM 23960</strain>
    </source>
</reference>
<evidence type="ECO:0000313" key="1">
    <source>
        <dbReference type="EMBL" id="MBB4082198.1"/>
    </source>
</evidence>
<protein>
    <recommendedName>
        <fullName evidence="3">MmcQ/YjbR family DNA-binding protein</fullName>
    </recommendedName>
</protein>
<dbReference type="EMBL" id="JACIDM010000001">
    <property type="protein sequence ID" value="MBB4082198.1"/>
    <property type="molecule type" value="Genomic_DNA"/>
</dbReference>
<dbReference type="SUPFAM" id="SSF142906">
    <property type="entry name" value="YjbR-like"/>
    <property type="match status" value="1"/>
</dbReference>
<dbReference type="InterPro" id="IPR058532">
    <property type="entry name" value="YjbR/MT2646/Rv2570-like"/>
</dbReference>
<proteinExistence type="predicted"/>
<dbReference type="RefSeq" id="WP_183203303.1">
    <property type="nucleotide sequence ID" value="NZ_JACIDM010000001.1"/>
</dbReference>
<dbReference type="Pfam" id="PF04237">
    <property type="entry name" value="YjbR"/>
    <property type="match status" value="1"/>
</dbReference>
<evidence type="ECO:0008006" key="3">
    <source>
        <dbReference type="Google" id="ProtNLM"/>
    </source>
</evidence>
<keyword evidence="2" id="KW-1185">Reference proteome</keyword>
<sequence length="112" mass="12610">MTRDEMFAYALTQPGAEDSTLHGGRCVRVRGHWIVNDNADPTALALALDRATVDFLMATEPQTYFQTPHFEGWPAVLVHFEAADDARLKEQIDKAWARRATRAQRKARGLEA</sequence>